<feature type="transmembrane region" description="Helical" evidence="1">
    <location>
        <begin position="12"/>
        <end position="33"/>
    </location>
</feature>
<keyword evidence="3" id="KW-1185">Reference proteome</keyword>
<evidence type="ECO:0000256" key="1">
    <source>
        <dbReference type="SAM" id="Phobius"/>
    </source>
</evidence>
<dbReference type="EMBL" id="CP034328">
    <property type="protein sequence ID" value="AZL57747.1"/>
    <property type="molecule type" value="Genomic_DNA"/>
</dbReference>
<dbReference type="OrthoDB" id="8820484at2"/>
<feature type="transmembrane region" description="Helical" evidence="1">
    <location>
        <begin position="94"/>
        <end position="112"/>
    </location>
</feature>
<dbReference type="AlphaFoldDB" id="A0A3S8U2B8"/>
<evidence type="ECO:0000313" key="3">
    <source>
        <dbReference type="Proteomes" id="UP000282002"/>
    </source>
</evidence>
<dbReference type="Proteomes" id="UP000282002">
    <property type="component" value="Chromosome"/>
</dbReference>
<reference evidence="2 3" key="1">
    <citation type="submission" date="2018-12" db="EMBL/GenBank/DDBJ databases">
        <title>Complete genome sequencing of Tabrizicola sp. K13M18.</title>
        <authorList>
            <person name="Bae J.-W."/>
        </authorList>
    </citation>
    <scope>NUCLEOTIDE SEQUENCE [LARGE SCALE GENOMIC DNA]</scope>
    <source>
        <strain evidence="2 3">K13M18</strain>
    </source>
</reference>
<dbReference type="KEGG" id="taw:EI545_02135"/>
<evidence type="ECO:0000313" key="2">
    <source>
        <dbReference type="EMBL" id="AZL57747.1"/>
    </source>
</evidence>
<feature type="transmembrane region" description="Helical" evidence="1">
    <location>
        <begin position="133"/>
        <end position="152"/>
    </location>
</feature>
<feature type="transmembrane region" description="Helical" evidence="1">
    <location>
        <begin position="158"/>
        <end position="177"/>
    </location>
</feature>
<protein>
    <submittedName>
        <fullName evidence="2">MFS transporter permease</fullName>
    </submittedName>
</protein>
<sequence>MDFMNLLRSAEQLLYEVVSWLVFYPLTFWRCIMRPLAMIAYAEKELTRPPEDQFANNLSPPIFLFLTLMLAHTVQTSVFHNAAVFEGVLADQRNLLILRAVAFSLFPLFLGLQHVRLSEQTLSRKTLRPMFYAQCYVTVPFVLAADVAIMLGNAKFSWAEPVAAAVFLVGLIWYATALTRGFKVHRNTTTVKAIGQTILAILVGAVCFIGTFLLSLLSGSVTTVAS</sequence>
<feature type="transmembrane region" description="Helical" evidence="1">
    <location>
        <begin position="54"/>
        <end position="74"/>
    </location>
</feature>
<feature type="transmembrane region" description="Helical" evidence="1">
    <location>
        <begin position="198"/>
        <end position="217"/>
    </location>
</feature>
<keyword evidence="1" id="KW-0472">Membrane</keyword>
<keyword evidence="1" id="KW-0812">Transmembrane</keyword>
<gene>
    <name evidence="2" type="ORF">EI545_02135</name>
</gene>
<organism evidence="2 3">
    <name type="scientific">Tabrizicola piscis</name>
    <dbReference type="NCBI Taxonomy" id="2494374"/>
    <lineage>
        <taxon>Bacteria</taxon>
        <taxon>Pseudomonadati</taxon>
        <taxon>Pseudomonadota</taxon>
        <taxon>Alphaproteobacteria</taxon>
        <taxon>Rhodobacterales</taxon>
        <taxon>Paracoccaceae</taxon>
        <taxon>Tabrizicola</taxon>
    </lineage>
</organism>
<name>A0A3S8U2B8_9RHOB</name>
<keyword evidence="1" id="KW-1133">Transmembrane helix</keyword>
<accession>A0A3S8U2B8</accession>
<proteinExistence type="predicted"/>